<evidence type="ECO:0008006" key="6">
    <source>
        <dbReference type="Google" id="ProtNLM"/>
    </source>
</evidence>
<dbReference type="RefSeq" id="WP_146836359.1">
    <property type="nucleotide sequence ID" value="NZ_BJVQ01000018.1"/>
</dbReference>
<evidence type="ECO:0000256" key="1">
    <source>
        <dbReference type="SAM" id="Phobius"/>
    </source>
</evidence>
<proteinExistence type="predicted"/>
<accession>A0A511FBC3</accession>
<reference evidence="3 5" key="2">
    <citation type="submission" date="2020-08" db="EMBL/GenBank/DDBJ databases">
        <title>Sequencing the genomes of 1000 actinobacteria strains.</title>
        <authorList>
            <person name="Klenk H.-P."/>
        </authorList>
    </citation>
    <scope>NUCLEOTIDE SEQUENCE [LARGE SCALE GENOMIC DNA]</scope>
    <source>
        <strain evidence="3 5">DSM 9581</strain>
    </source>
</reference>
<dbReference type="EMBL" id="BJVQ01000018">
    <property type="protein sequence ID" value="GEL46523.1"/>
    <property type="molecule type" value="Genomic_DNA"/>
</dbReference>
<keyword evidence="1" id="KW-1133">Transmembrane helix</keyword>
<name>A0A511FBC3_9CELL</name>
<gene>
    <name evidence="2" type="ORF">CHO01_16390</name>
    <name evidence="3" type="ORF">HNR08_001486</name>
</gene>
<feature type="transmembrane region" description="Helical" evidence="1">
    <location>
        <begin position="107"/>
        <end position="124"/>
    </location>
</feature>
<evidence type="ECO:0000313" key="5">
    <source>
        <dbReference type="Proteomes" id="UP000564629"/>
    </source>
</evidence>
<evidence type="ECO:0000313" key="4">
    <source>
        <dbReference type="Proteomes" id="UP000321723"/>
    </source>
</evidence>
<comment type="caution">
    <text evidence="2">The sequence shown here is derived from an EMBL/GenBank/DDBJ whole genome shotgun (WGS) entry which is preliminary data.</text>
</comment>
<evidence type="ECO:0000313" key="2">
    <source>
        <dbReference type="EMBL" id="GEL46523.1"/>
    </source>
</evidence>
<sequence length="125" mass="12749">MTTTAALAATVVLAALAVLQVLLAAGAPLGRFAWGGSHDVLPARLRLGSAVSVLLYAVFALLLLDRSGVFDVLPDAVSAVGTWVLLGYLVIGTAMNAISRSRAERAVMTPTALVLAVLVLLVALG</sequence>
<protein>
    <recommendedName>
        <fullName evidence="6">Integral membrane protein</fullName>
    </recommendedName>
</protein>
<dbReference type="OrthoDB" id="1524823at2"/>
<keyword evidence="1" id="KW-0472">Membrane</keyword>
<dbReference type="Proteomes" id="UP000564629">
    <property type="component" value="Unassembled WGS sequence"/>
</dbReference>
<feature type="transmembrane region" description="Helical" evidence="1">
    <location>
        <begin position="43"/>
        <end position="64"/>
    </location>
</feature>
<keyword evidence="1" id="KW-0812">Transmembrane</keyword>
<feature type="transmembrane region" description="Helical" evidence="1">
    <location>
        <begin position="76"/>
        <end position="95"/>
    </location>
</feature>
<evidence type="ECO:0000313" key="3">
    <source>
        <dbReference type="EMBL" id="MBB5472750.1"/>
    </source>
</evidence>
<dbReference type="EMBL" id="JACHDN010000001">
    <property type="protein sequence ID" value="MBB5472750.1"/>
    <property type="molecule type" value="Genomic_DNA"/>
</dbReference>
<dbReference type="Proteomes" id="UP000321723">
    <property type="component" value="Unassembled WGS sequence"/>
</dbReference>
<dbReference type="AlphaFoldDB" id="A0A511FBC3"/>
<organism evidence="2 4">
    <name type="scientific">Cellulomonas hominis</name>
    <dbReference type="NCBI Taxonomy" id="156981"/>
    <lineage>
        <taxon>Bacteria</taxon>
        <taxon>Bacillati</taxon>
        <taxon>Actinomycetota</taxon>
        <taxon>Actinomycetes</taxon>
        <taxon>Micrococcales</taxon>
        <taxon>Cellulomonadaceae</taxon>
        <taxon>Cellulomonas</taxon>
    </lineage>
</organism>
<reference evidence="2 4" key="1">
    <citation type="submission" date="2019-07" db="EMBL/GenBank/DDBJ databases">
        <title>Whole genome shotgun sequence of Cellulomonas hominis NBRC 16055.</title>
        <authorList>
            <person name="Hosoyama A."/>
            <person name="Uohara A."/>
            <person name="Ohji S."/>
            <person name="Ichikawa N."/>
        </authorList>
    </citation>
    <scope>NUCLEOTIDE SEQUENCE [LARGE SCALE GENOMIC DNA]</scope>
    <source>
        <strain evidence="2 4">NBRC 16055</strain>
    </source>
</reference>
<keyword evidence="4" id="KW-1185">Reference proteome</keyword>